<feature type="chain" id="PRO_5047082384" evidence="7">
    <location>
        <begin position="22"/>
        <end position="172"/>
    </location>
</feature>
<gene>
    <name evidence="8" type="primary">lpqH_2</name>
    <name evidence="8" type="ORF">MAUB_38650</name>
</gene>
<keyword evidence="4" id="KW-0564">Palmitate</keyword>
<name>A0ABN5YVU7_9MYCO</name>
<feature type="region of interest" description="Disordered" evidence="6">
    <location>
        <begin position="146"/>
        <end position="172"/>
    </location>
</feature>
<evidence type="ECO:0000256" key="2">
    <source>
        <dbReference type="ARBA" id="ARBA00022729"/>
    </source>
</evidence>
<evidence type="ECO:0000256" key="4">
    <source>
        <dbReference type="ARBA" id="ARBA00023139"/>
    </source>
</evidence>
<keyword evidence="2 7" id="KW-0732">Signal</keyword>
<dbReference type="Proteomes" id="UP000465609">
    <property type="component" value="Chromosome"/>
</dbReference>
<feature type="signal peptide" evidence="7">
    <location>
        <begin position="1"/>
        <end position="21"/>
    </location>
</feature>
<feature type="region of interest" description="Disordered" evidence="6">
    <location>
        <begin position="32"/>
        <end position="53"/>
    </location>
</feature>
<feature type="compositionally biased region" description="Polar residues" evidence="6">
    <location>
        <begin position="146"/>
        <end position="162"/>
    </location>
</feature>
<keyword evidence="3" id="KW-0472">Membrane</keyword>
<reference evidence="8 9" key="1">
    <citation type="journal article" date="2019" name="Emerg. Microbes Infect.">
        <title>Comprehensive subspecies identification of 175 nontuberculous mycobacteria species based on 7547 genomic profiles.</title>
        <authorList>
            <person name="Matsumoto Y."/>
            <person name="Kinjo T."/>
            <person name="Motooka D."/>
            <person name="Nabeya D."/>
            <person name="Jung N."/>
            <person name="Uechi K."/>
            <person name="Horii T."/>
            <person name="Iida T."/>
            <person name="Fujita J."/>
            <person name="Nakamura S."/>
        </authorList>
    </citation>
    <scope>NUCLEOTIDE SEQUENCE [LARGE SCALE GENOMIC DNA]</scope>
    <source>
        <strain evidence="8 9">JCM 15296</strain>
    </source>
</reference>
<dbReference type="RefSeq" id="WP_275938271.1">
    <property type="nucleotide sequence ID" value="NZ_AP022577.1"/>
</dbReference>
<evidence type="ECO:0000256" key="3">
    <source>
        <dbReference type="ARBA" id="ARBA00023136"/>
    </source>
</evidence>
<keyword evidence="1" id="KW-1003">Cell membrane</keyword>
<sequence length="172" mass="16550">MVHKQIQRDLAVASLTAAAIAAGLTGCSTGASGTNAGSPTTPGAPGSSASSNSVTALAPQVVVDGQPQPVTGGVTCNKSGNNVTIGIGDASNGVGAVVSTDNPPLVHTVGLGTVSGVTLGYSDADPGQASRAGAAARGNSYTIKGTATGSDLSNPQAPQEISKSFEMDVTCP</sequence>
<evidence type="ECO:0000313" key="9">
    <source>
        <dbReference type="Proteomes" id="UP000465609"/>
    </source>
</evidence>
<dbReference type="InterPro" id="IPR008691">
    <property type="entry name" value="LpqH"/>
</dbReference>
<keyword evidence="9" id="KW-1185">Reference proteome</keyword>
<evidence type="ECO:0000256" key="6">
    <source>
        <dbReference type="SAM" id="MobiDB-lite"/>
    </source>
</evidence>
<dbReference type="EMBL" id="AP022577">
    <property type="protein sequence ID" value="BBX85992.1"/>
    <property type="molecule type" value="Genomic_DNA"/>
</dbReference>
<protein>
    <submittedName>
        <fullName evidence="8">Lipoprotein LpqH</fullName>
    </submittedName>
</protein>
<dbReference type="PROSITE" id="PS51257">
    <property type="entry name" value="PROKAR_LIPOPROTEIN"/>
    <property type="match status" value="1"/>
</dbReference>
<evidence type="ECO:0000256" key="1">
    <source>
        <dbReference type="ARBA" id="ARBA00022475"/>
    </source>
</evidence>
<organism evidence="8 9">
    <name type="scientific">Mycolicibacterium aubagnense</name>
    <dbReference type="NCBI Taxonomy" id="319707"/>
    <lineage>
        <taxon>Bacteria</taxon>
        <taxon>Bacillati</taxon>
        <taxon>Actinomycetota</taxon>
        <taxon>Actinomycetes</taxon>
        <taxon>Mycobacteriales</taxon>
        <taxon>Mycobacteriaceae</taxon>
        <taxon>Mycolicibacterium</taxon>
    </lineage>
</organism>
<evidence type="ECO:0000256" key="7">
    <source>
        <dbReference type="SAM" id="SignalP"/>
    </source>
</evidence>
<proteinExistence type="predicted"/>
<keyword evidence="5 8" id="KW-0449">Lipoprotein</keyword>
<evidence type="ECO:0000256" key="5">
    <source>
        <dbReference type="ARBA" id="ARBA00023288"/>
    </source>
</evidence>
<evidence type="ECO:0000313" key="8">
    <source>
        <dbReference type="EMBL" id="BBX85992.1"/>
    </source>
</evidence>
<dbReference type="Pfam" id="PF05481">
    <property type="entry name" value="Myco_19_kDa"/>
    <property type="match status" value="1"/>
</dbReference>
<accession>A0ABN5YVU7</accession>